<name>A0ABQ8AJ91_BRANA</name>
<gene>
    <name evidence="2" type="ORF">HID58_055023</name>
</gene>
<evidence type="ECO:0000313" key="2">
    <source>
        <dbReference type="EMBL" id="KAH0892594.1"/>
    </source>
</evidence>
<comment type="caution">
    <text evidence="2">The sequence shown here is derived from an EMBL/GenBank/DDBJ whole genome shotgun (WGS) entry which is preliminary data.</text>
</comment>
<sequence>MLRQWRLLYLLWTGHESSEGSAGSVNMVLILKQKVKHLQHKLEEARADLNAKEARIQELEYSKIESEFEGIFQGKIEAEIKHLVPTKRCLSTIESIVYAMKEMGEDTESLDNMLDFLNPWLEIKEDSIYKPFVVFSSNPLIPPDSSSASLLLSHDLIDMAT</sequence>
<evidence type="ECO:0000313" key="3">
    <source>
        <dbReference type="Proteomes" id="UP000824890"/>
    </source>
</evidence>
<dbReference type="EMBL" id="JAGKQM010000013">
    <property type="protein sequence ID" value="KAH0892594.1"/>
    <property type="molecule type" value="Genomic_DNA"/>
</dbReference>
<proteinExistence type="predicted"/>
<reference evidence="2 3" key="1">
    <citation type="submission" date="2021-05" db="EMBL/GenBank/DDBJ databases">
        <title>Genome Assembly of Synthetic Allotetraploid Brassica napus Reveals Homoeologous Exchanges between Subgenomes.</title>
        <authorList>
            <person name="Davis J.T."/>
        </authorList>
    </citation>
    <scope>NUCLEOTIDE SEQUENCE [LARGE SCALE GENOMIC DNA]</scope>
    <source>
        <strain evidence="3">cv. Da-Ae</strain>
        <tissue evidence="2">Seedling</tissue>
    </source>
</reference>
<feature type="coiled-coil region" evidence="1">
    <location>
        <begin position="28"/>
        <end position="62"/>
    </location>
</feature>
<organism evidence="2 3">
    <name type="scientific">Brassica napus</name>
    <name type="common">Rape</name>
    <dbReference type="NCBI Taxonomy" id="3708"/>
    <lineage>
        <taxon>Eukaryota</taxon>
        <taxon>Viridiplantae</taxon>
        <taxon>Streptophyta</taxon>
        <taxon>Embryophyta</taxon>
        <taxon>Tracheophyta</taxon>
        <taxon>Spermatophyta</taxon>
        <taxon>Magnoliopsida</taxon>
        <taxon>eudicotyledons</taxon>
        <taxon>Gunneridae</taxon>
        <taxon>Pentapetalae</taxon>
        <taxon>rosids</taxon>
        <taxon>malvids</taxon>
        <taxon>Brassicales</taxon>
        <taxon>Brassicaceae</taxon>
        <taxon>Brassiceae</taxon>
        <taxon>Brassica</taxon>
    </lineage>
</organism>
<evidence type="ECO:0000256" key="1">
    <source>
        <dbReference type="SAM" id="Coils"/>
    </source>
</evidence>
<dbReference type="PANTHER" id="PTHR34562:SF9">
    <property type="entry name" value="WPP DOMAIN-INTERACTING PROTEIN 3"/>
    <property type="match status" value="1"/>
</dbReference>
<keyword evidence="3" id="KW-1185">Reference proteome</keyword>
<dbReference type="InterPro" id="IPR044696">
    <property type="entry name" value="WIP1/2/3"/>
</dbReference>
<accession>A0ABQ8AJ91</accession>
<dbReference type="PANTHER" id="PTHR34562">
    <property type="entry name" value="WPP DOMAIN-INTERACTING PROTEIN 2"/>
    <property type="match status" value="1"/>
</dbReference>
<keyword evidence="1" id="KW-0175">Coiled coil</keyword>
<protein>
    <submittedName>
        <fullName evidence="2">Uncharacterized protein</fullName>
    </submittedName>
</protein>
<dbReference type="Proteomes" id="UP000824890">
    <property type="component" value="Unassembled WGS sequence"/>
</dbReference>